<name>A0ABT5JWT2_9BURK</name>
<protein>
    <submittedName>
        <fullName evidence="1">Uncharacterized protein</fullName>
    </submittedName>
</protein>
<comment type="caution">
    <text evidence="1">The sequence shown here is derived from an EMBL/GenBank/DDBJ whole genome shotgun (WGS) entry which is preliminary data.</text>
</comment>
<gene>
    <name evidence="1" type="ORF">OIK44_05375</name>
</gene>
<dbReference type="Proteomes" id="UP001221208">
    <property type="component" value="Unassembled WGS sequence"/>
</dbReference>
<reference evidence="1 2" key="1">
    <citation type="submission" date="2022-10" db="EMBL/GenBank/DDBJ databases">
        <title>Janthinobacterium sp. hw3 Genome sequencing.</title>
        <authorList>
            <person name="Park S."/>
        </authorList>
    </citation>
    <scope>NUCLEOTIDE SEQUENCE [LARGE SCALE GENOMIC DNA]</scope>
    <source>
        <strain evidence="2">hw3</strain>
    </source>
</reference>
<dbReference type="RefSeq" id="WP_273669669.1">
    <property type="nucleotide sequence ID" value="NZ_JAQQXR010000001.1"/>
</dbReference>
<sequence length="124" mass="14127">MMNMTVNMPLRVLAFMLFTLLGKNAYSSSYPGTYTLPWAEKKEQLTYRSCGCADGCWIAELRERQSKRLKASLRCDCSNLLAVYPAKSSERALQKNCAEINDRVDKMEAISQKMKNLIDSDTKK</sequence>
<organism evidence="1 2">
    <name type="scientific">Janthinobacterium fluminis</name>
    <dbReference type="NCBI Taxonomy" id="2987524"/>
    <lineage>
        <taxon>Bacteria</taxon>
        <taxon>Pseudomonadati</taxon>
        <taxon>Pseudomonadota</taxon>
        <taxon>Betaproteobacteria</taxon>
        <taxon>Burkholderiales</taxon>
        <taxon>Oxalobacteraceae</taxon>
        <taxon>Janthinobacterium</taxon>
    </lineage>
</organism>
<evidence type="ECO:0000313" key="2">
    <source>
        <dbReference type="Proteomes" id="UP001221208"/>
    </source>
</evidence>
<accession>A0ABT5JWT2</accession>
<proteinExistence type="predicted"/>
<evidence type="ECO:0000313" key="1">
    <source>
        <dbReference type="EMBL" id="MDC8757019.1"/>
    </source>
</evidence>
<keyword evidence="2" id="KW-1185">Reference proteome</keyword>
<dbReference type="EMBL" id="JAQQXR010000001">
    <property type="protein sequence ID" value="MDC8757019.1"/>
    <property type="molecule type" value="Genomic_DNA"/>
</dbReference>